<name>L2FA36_9GAMM</name>
<reference evidence="2 3" key="1">
    <citation type="journal article" date="2013" name="Genome Announc.">
        <title>Genome Sequence of Moraxella macacae 0408225, a Novel Bacterial Species Isolated from a Cynomolgus Macaque with Epistaxis.</title>
        <authorList>
            <person name="Ladner J.T."/>
            <person name="Whitehouse C.A."/>
            <person name="Koroleva G.I."/>
            <person name="Palacios G.F."/>
        </authorList>
    </citation>
    <scope>NUCLEOTIDE SEQUENCE [LARGE SCALE GENOMIC DNA]</scope>
    <source>
        <strain evidence="2 3">0408225</strain>
    </source>
</reference>
<dbReference type="Pfam" id="PF09557">
    <property type="entry name" value="DUF2382"/>
    <property type="match status" value="1"/>
</dbReference>
<keyword evidence="3" id="KW-1185">Reference proteome</keyword>
<protein>
    <recommendedName>
        <fullName evidence="1">DUF2382 domain-containing protein</fullName>
    </recommendedName>
</protein>
<dbReference type="PATRIC" id="fig|1230338.3.peg.939"/>
<accession>L2FA36</accession>
<dbReference type="InterPro" id="IPR019060">
    <property type="entry name" value="DUF2382"/>
</dbReference>
<evidence type="ECO:0000259" key="1">
    <source>
        <dbReference type="Pfam" id="PF09557"/>
    </source>
</evidence>
<dbReference type="OrthoDB" id="6647894at2"/>
<proteinExistence type="predicted"/>
<dbReference type="EMBL" id="ANIN01000001">
    <property type="protein sequence ID" value="ELA09601.1"/>
    <property type="molecule type" value="Genomic_DNA"/>
</dbReference>
<dbReference type="eggNOG" id="COG3861">
    <property type="taxonomic scope" value="Bacteria"/>
</dbReference>
<sequence length="141" mass="15922">MKNDTDNTLELLAERANVEVESIPTGKIRLSKKIISETVQIPVTLNREVLLIEYDDLPDLTKNVNVETTNPVNTTVVLNGKIITLTEKPLELLLNQQVARVKIDTIINEKVELTISENTVTEQIPITLRHEELVIEETKLT</sequence>
<comment type="caution">
    <text evidence="2">The sequence shown here is derived from an EMBL/GenBank/DDBJ whole genome shotgun (WGS) entry which is preliminary data.</text>
</comment>
<evidence type="ECO:0000313" key="3">
    <source>
        <dbReference type="Proteomes" id="UP000023795"/>
    </source>
</evidence>
<gene>
    <name evidence="2" type="ORF">MOMA_04325</name>
</gene>
<evidence type="ECO:0000313" key="2">
    <source>
        <dbReference type="EMBL" id="ELA09601.1"/>
    </source>
</evidence>
<feature type="domain" description="DUF2382" evidence="1">
    <location>
        <begin position="9"/>
        <end position="135"/>
    </location>
</feature>
<dbReference type="STRING" id="1230338.MOMA_04325"/>
<organism evidence="2 3">
    <name type="scientific">Moraxella macacae 0408225</name>
    <dbReference type="NCBI Taxonomy" id="1230338"/>
    <lineage>
        <taxon>Bacteria</taxon>
        <taxon>Pseudomonadati</taxon>
        <taxon>Pseudomonadota</taxon>
        <taxon>Gammaproteobacteria</taxon>
        <taxon>Moraxellales</taxon>
        <taxon>Moraxellaceae</taxon>
        <taxon>Moraxella</taxon>
    </lineage>
</organism>
<dbReference type="AlphaFoldDB" id="L2FA36"/>
<dbReference type="RefSeq" id="WP_009767420.1">
    <property type="nucleotide sequence ID" value="NZ_ANIN01000001.1"/>
</dbReference>
<dbReference type="Proteomes" id="UP000023795">
    <property type="component" value="Unassembled WGS sequence"/>
</dbReference>